<reference evidence="8 9" key="1">
    <citation type="submission" date="2023-07" db="EMBL/GenBank/DDBJ databases">
        <title>Sorghum-associated microbial communities from plants grown in Nebraska, USA.</title>
        <authorList>
            <person name="Schachtman D."/>
        </authorList>
    </citation>
    <scope>NUCLEOTIDE SEQUENCE [LARGE SCALE GENOMIC DNA]</scope>
    <source>
        <strain evidence="8 9">3773</strain>
    </source>
</reference>
<keyword evidence="4" id="KW-0788">Thiol protease</keyword>
<proteinExistence type="inferred from homology"/>
<name>A0ABU1TKL2_9FLAO</name>
<organism evidence="8 9">
    <name type="scientific">Flavobacterium arsenatis</name>
    <dbReference type="NCBI Taxonomy" id="1484332"/>
    <lineage>
        <taxon>Bacteria</taxon>
        <taxon>Pseudomonadati</taxon>
        <taxon>Bacteroidota</taxon>
        <taxon>Flavobacteriia</taxon>
        <taxon>Flavobacteriales</taxon>
        <taxon>Flavobacteriaceae</taxon>
        <taxon>Flavobacterium</taxon>
    </lineage>
</organism>
<comment type="similarity">
    <text evidence="1">Belongs to the peptidase C40 family.</text>
</comment>
<dbReference type="Pfam" id="PF00877">
    <property type="entry name" value="NLPC_P60"/>
    <property type="match status" value="1"/>
</dbReference>
<dbReference type="GO" id="GO:0016787">
    <property type="term" value="F:hydrolase activity"/>
    <property type="evidence" value="ECO:0007669"/>
    <property type="project" value="UniProtKB-KW"/>
</dbReference>
<feature type="region of interest" description="Disordered" evidence="5">
    <location>
        <begin position="32"/>
        <end position="93"/>
    </location>
</feature>
<dbReference type="EMBL" id="JAVDVI010000001">
    <property type="protein sequence ID" value="MDR6966386.1"/>
    <property type="molecule type" value="Genomic_DNA"/>
</dbReference>
<feature type="compositionally biased region" description="Basic and acidic residues" evidence="5">
    <location>
        <begin position="32"/>
        <end position="48"/>
    </location>
</feature>
<gene>
    <name evidence="8" type="ORF">J2X31_000379</name>
</gene>
<feature type="domain" description="NlpC/P60" evidence="7">
    <location>
        <begin position="103"/>
        <end position="229"/>
    </location>
</feature>
<dbReference type="Gene3D" id="3.90.1720.10">
    <property type="entry name" value="endopeptidase domain like (from Nostoc punctiforme)"/>
    <property type="match status" value="1"/>
</dbReference>
<feature type="compositionally biased region" description="Basic and acidic residues" evidence="5">
    <location>
        <begin position="84"/>
        <end position="93"/>
    </location>
</feature>
<keyword evidence="3 8" id="KW-0378">Hydrolase</keyword>
<evidence type="ECO:0000256" key="4">
    <source>
        <dbReference type="ARBA" id="ARBA00022807"/>
    </source>
</evidence>
<dbReference type="InterPro" id="IPR051202">
    <property type="entry name" value="Peptidase_C40"/>
</dbReference>
<evidence type="ECO:0000256" key="1">
    <source>
        <dbReference type="ARBA" id="ARBA00007074"/>
    </source>
</evidence>
<keyword evidence="2" id="KW-0645">Protease</keyword>
<comment type="caution">
    <text evidence="8">The sequence shown here is derived from an EMBL/GenBank/DDBJ whole genome shotgun (WGS) entry which is preliminary data.</text>
</comment>
<evidence type="ECO:0000256" key="3">
    <source>
        <dbReference type="ARBA" id="ARBA00022801"/>
    </source>
</evidence>
<dbReference type="PANTHER" id="PTHR47053:SF1">
    <property type="entry name" value="MUREIN DD-ENDOPEPTIDASE MEPH-RELATED"/>
    <property type="match status" value="1"/>
</dbReference>
<sequence>MINSKNLLLTAVLLSITSLSFGQIITSKKEAVKKGVYQKPEDKKKESEAMASLSKKTETAVAYQEVKQPEVKSTTKGTPKPKKYSIDKSEPDDKDLLISPPENYLAMQMINNAMEFLGVRYRGGGTTTAGMDCSGMVTAVFDIFDLKLPRSSHEMATVGEKIDEKEAKKGDLIFFKTSRRGISHVGIITEVTDDNEIKFIHSSTSQGVVVSSMNEAYYKKTFVQINRVLQ</sequence>
<evidence type="ECO:0000259" key="7">
    <source>
        <dbReference type="PROSITE" id="PS51935"/>
    </source>
</evidence>
<evidence type="ECO:0000313" key="8">
    <source>
        <dbReference type="EMBL" id="MDR6966386.1"/>
    </source>
</evidence>
<evidence type="ECO:0000313" key="9">
    <source>
        <dbReference type="Proteomes" id="UP001255185"/>
    </source>
</evidence>
<evidence type="ECO:0000256" key="6">
    <source>
        <dbReference type="SAM" id="SignalP"/>
    </source>
</evidence>
<evidence type="ECO:0000256" key="5">
    <source>
        <dbReference type="SAM" id="MobiDB-lite"/>
    </source>
</evidence>
<dbReference type="InterPro" id="IPR000064">
    <property type="entry name" value="NLP_P60_dom"/>
</dbReference>
<dbReference type="SUPFAM" id="SSF54001">
    <property type="entry name" value="Cysteine proteinases"/>
    <property type="match status" value="1"/>
</dbReference>
<feature type="signal peptide" evidence="6">
    <location>
        <begin position="1"/>
        <end position="22"/>
    </location>
</feature>
<evidence type="ECO:0000256" key="2">
    <source>
        <dbReference type="ARBA" id="ARBA00022670"/>
    </source>
</evidence>
<protein>
    <submittedName>
        <fullName evidence="8">Cell wall-associated NlpC family hydrolase</fullName>
    </submittedName>
</protein>
<keyword evidence="9" id="KW-1185">Reference proteome</keyword>
<accession>A0ABU1TKL2</accession>
<dbReference type="RefSeq" id="WP_310023935.1">
    <property type="nucleotide sequence ID" value="NZ_JAVDVI010000001.1"/>
</dbReference>
<dbReference type="Proteomes" id="UP001255185">
    <property type="component" value="Unassembled WGS sequence"/>
</dbReference>
<dbReference type="InterPro" id="IPR038765">
    <property type="entry name" value="Papain-like_cys_pep_sf"/>
</dbReference>
<dbReference type="PANTHER" id="PTHR47053">
    <property type="entry name" value="MUREIN DD-ENDOPEPTIDASE MEPH-RELATED"/>
    <property type="match status" value="1"/>
</dbReference>
<feature type="chain" id="PRO_5045410251" evidence="6">
    <location>
        <begin position="23"/>
        <end position="230"/>
    </location>
</feature>
<keyword evidence="6" id="KW-0732">Signal</keyword>
<dbReference type="PROSITE" id="PS51935">
    <property type="entry name" value="NLPC_P60"/>
    <property type="match status" value="1"/>
</dbReference>